<dbReference type="InterPro" id="IPR048857">
    <property type="entry name" value="OTU1_Ubl"/>
</dbReference>
<dbReference type="Gene3D" id="3.10.20.90">
    <property type="entry name" value="Phosphatidylinositol 3-kinase Catalytic Subunit, Chain A, domain 1"/>
    <property type="match status" value="1"/>
</dbReference>
<evidence type="ECO:0000256" key="1">
    <source>
        <dbReference type="ARBA" id="ARBA00000707"/>
    </source>
</evidence>
<accession>A0A7S3YVT9</accession>
<dbReference type="EC" id="3.4.19.12" evidence="2"/>
<keyword evidence="4" id="KW-0833">Ubl conjugation pathway</keyword>
<evidence type="ECO:0000256" key="4">
    <source>
        <dbReference type="ARBA" id="ARBA00022786"/>
    </source>
</evidence>
<keyword evidence="5" id="KW-0378">Hydrolase</keyword>
<feature type="domain" description="OTU1 Ubl" evidence="8">
    <location>
        <begin position="10"/>
        <end position="51"/>
    </location>
</feature>
<feature type="region of interest" description="Disordered" evidence="7">
    <location>
        <begin position="74"/>
        <end position="122"/>
    </location>
</feature>
<comment type="catalytic activity">
    <reaction evidence="1">
        <text>Thiol-dependent hydrolysis of ester, thioester, amide, peptide and isopeptide bonds formed by the C-terminal Gly of ubiquitin (a 76-residue protein attached to proteins as an intracellular targeting signal).</text>
        <dbReference type="EC" id="3.4.19.12"/>
    </reaction>
</comment>
<evidence type="ECO:0000256" key="3">
    <source>
        <dbReference type="ARBA" id="ARBA00022670"/>
    </source>
</evidence>
<evidence type="ECO:0000313" key="9">
    <source>
        <dbReference type="EMBL" id="CAE0663524.1"/>
    </source>
</evidence>
<feature type="compositionally biased region" description="Basic and acidic residues" evidence="7">
    <location>
        <begin position="360"/>
        <end position="372"/>
    </location>
</feature>
<feature type="compositionally biased region" description="Basic residues" evidence="7">
    <location>
        <begin position="86"/>
        <end position="114"/>
    </location>
</feature>
<organism evidence="9">
    <name type="scientific">Lotharella globosa</name>
    <dbReference type="NCBI Taxonomy" id="91324"/>
    <lineage>
        <taxon>Eukaryota</taxon>
        <taxon>Sar</taxon>
        <taxon>Rhizaria</taxon>
        <taxon>Cercozoa</taxon>
        <taxon>Chlorarachniophyceae</taxon>
        <taxon>Lotharella</taxon>
    </lineage>
</organism>
<reference evidence="9" key="1">
    <citation type="submission" date="2021-01" db="EMBL/GenBank/DDBJ databases">
        <authorList>
            <person name="Corre E."/>
            <person name="Pelletier E."/>
            <person name="Niang G."/>
            <person name="Scheremetjew M."/>
            <person name="Finn R."/>
            <person name="Kale V."/>
            <person name="Holt S."/>
            <person name="Cochrane G."/>
            <person name="Meng A."/>
            <person name="Brown T."/>
            <person name="Cohen L."/>
        </authorList>
    </citation>
    <scope>NUCLEOTIDE SEQUENCE</scope>
    <source>
        <strain evidence="9">CCCM811</strain>
    </source>
</reference>
<feature type="region of interest" description="Disordered" evidence="7">
    <location>
        <begin position="300"/>
        <end position="411"/>
    </location>
</feature>
<evidence type="ECO:0000256" key="5">
    <source>
        <dbReference type="ARBA" id="ARBA00022801"/>
    </source>
</evidence>
<feature type="compositionally biased region" description="Basic and acidic residues" evidence="7">
    <location>
        <begin position="300"/>
        <end position="310"/>
    </location>
</feature>
<dbReference type="AlphaFoldDB" id="A0A7S3YVT9"/>
<proteinExistence type="predicted"/>
<dbReference type="Pfam" id="PF21403">
    <property type="entry name" value="OTU1_UBXL"/>
    <property type="match status" value="1"/>
</dbReference>
<keyword evidence="3" id="KW-0645">Protease</keyword>
<keyword evidence="6" id="KW-0788">Thiol protease</keyword>
<gene>
    <name evidence="9" type="ORF">LGLO00237_LOCUS15126</name>
</gene>
<protein>
    <recommendedName>
        <fullName evidence="2">ubiquitinyl hydrolase 1</fullName>
        <ecNumber evidence="2">3.4.19.12</ecNumber>
    </recommendedName>
</protein>
<name>A0A7S3YVT9_9EUKA</name>
<evidence type="ECO:0000256" key="7">
    <source>
        <dbReference type="SAM" id="MobiDB-lite"/>
    </source>
</evidence>
<dbReference type="EMBL" id="HBIV01021012">
    <property type="protein sequence ID" value="CAE0663524.1"/>
    <property type="molecule type" value="Transcribed_RNA"/>
</dbReference>
<feature type="compositionally biased region" description="Basic and acidic residues" evidence="7">
    <location>
        <begin position="319"/>
        <end position="328"/>
    </location>
</feature>
<evidence type="ECO:0000259" key="8">
    <source>
        <dbReference type="Pfam" id="PF21403"/>
    </source>
</evidence>
<evidence type="ECO:0000256" key="6">
    <source>
        <dbReference type="ARBA" id="ARBA00022807"/>
    </source>
</evidence>
<sequence>MLTFRIRGFSKPLTGIPKECTVREFRMELQKFLGAPSSDLDIKFGFPPKKLSSVLPNEGDTVGSVLRDKETLIVSQNGRSVQAAPQKKRKTPTKKTPTKKKATPKRRKKEKKSHSVFSSSGQNALDKAVGELGVGLARAADGDPTMDFFRNALSEGLRGAEAISKGTARMFSIMSNNFSFEEKKVYSLSSGVPTKIVVTFMDISKKKYKEEIDLLPAVLLKAVLLEVVQNGGTDFLRPDEMARCSPRVFWSIVKAHGPEIEMALRALLPDVNWTKIKTRKRRKSAKALENELQEKMEAMKRKSFFERTQEPEDSNAGSEQKEEMKTSENKPTSGAGLEITNEETKKDVEVSKSNGPSETDVDKTHTAPDIDKTSPAVPEVDKTPTVPKPKKKRFRPGMLAGMRKFSGKKNS</sequence>
<evidence type="ECO:0000256" key="2">
    <source>
        <dbReference type="ARBA" id="ARBA00012759"/>
    </source>
</evidence>